<feature type="transmembrane region" description="Helical" evidence="1">
    <location>
        <begin position="91"/>
        <end position="113"/>
    </location>
</feature>
<dbReference type="EMBL" id="CAJVCH010447078">
    <property type="protein sequence ID" value="CAG7819332.1"/>
    <property type="molecule type" value="Genomic_DNA"/>
</dbReference>
<keyword evidence="1" id="KW-0472">Membrane</keyword>
<reference evidence="2" key="1">
    <citation type="submission" date="2021-06" db="EMBL/GenBank/DDBJ databases">
        <authorList>
            <person name="Hodson N. C."/>
            <person name="Mongue J. A."/>
            <person name="Jaron S. K."/>
        </authorList>
    </citation>
    <scope>NUCLEOTIDE SEQUENCE</scope>
</reference>
<dbReference type="AlphaFoldDB" id="A0A8J2KTK0"/>
<name>A0A8J2KTK0_9HEXA</name>
<protein>
    <submittedName>
        <fullName evidence="2">Uncharacterized protein</fullName>
    </submittedName>
</protein>
<keyword evidence="3" id="KW-1185">Reference proteome</keyword>
<evidence type="ECO:0000313" key="3">
    <source>
        <dbReference type="Proteomes" id="UP000708208"/>
    </source>
</evidence>
<feature type="non-terminal residue" evidence="2">
    <location>
        <position position="211"/>
    </location>
</feature>
<sequence>AHIKSDYRILSDGRVLTRKPGNNYSHLSWEEVFTGEDPTEFCIDAYWDTSKSYSPQNTDVYVHRCKINRITYEKTMAFEARLEKALVSTKILLFTVYSPCAAIYLLILLVYISLWDKQTVQGWTVMAFATSQFFVYLFLCVLLGATVFGSLADALLKNKFLCVFTGIMHYFFLISTFTWTLLLTFDLWAQLNSLSLTSPFYKGTKRFFGYA</sequence>
<accession>A0A8J2KTK0</accession>
<feature type="transmembrane region" description="Helical" evidence="1">
    <location>
        <begin position="168"/>
        <end position="189"/>
    </location>
</feature>
<organism evidence="2 3">
    <name type="scientific">Allacma fusca</name>
    <dbReference type="NCBI Taxonomy" id="39272"/>
    <lineage>
        <taxon>Eukaryota</taxon>
        <taxon>Metazoa</taxon>
        <taxon>Ecdysozoa</taxon>
        <taxon>Arthropoda</taxon>
        <taxon>Hexapoda</taxon>
        <taxon>Collembola</taxon>
        <taxon>Symphypleona</taxon>
        <taxon>Sminthuridae</taxon>
        <taxon>Allacma</taxon>
    </lineage>
</organism>
<feature type="transmembrane region" description="Helical" evidence="1">
    <location>
        <begin position="133"/>
        <end position="156"/>
    </location>
</feature>
<keyword evidence="1" id="KW-1133">Transmembrane helix</keyword>
<proteinExistence type="predicted"/>
<evidence type="ECO:0000313" key="2">
    <source>
        <dbReference type="EMBL" id="CAG7819332.1"/>
    </source>
</evidence>
<gene>
    <name evidence="2" type="ORF">AFUS01_LOCUS29790</name>
</gene>
<dbReference type="Proteomes" id="UP000708208">
    <property type="component" value="Unassembled WGS sequence"/>
</dbReference>
<feature type="non-terminal residue" evidence="2">
    <location>
        <position position="1"/>
    </location>
</feature>
<comment type="caution">
    <text evidence="2">The sequence shown here is derived from an EMBL/GenBank/DDBJ whole genome shotgun (WGS) entry which is preliminary data.</text>
</comment>
<evidence type="ECO:0000256" key="1">
    <source>
        <dbReference type="SAM" id="Phobius"/>
    </source>
</evidence>
<keyword evidence="1" id="KW-0812">Transmembrane</keyword>